<sequence>MASSPDRSNSAIPTMSCEIRNEECPVQIHCLFPTAADTDTRPFSLYFYSSQGSQELVLDCAYNENHTCFHQEGIEITHKGFNYATITVPDTFATSNGSFVCKKGDIDTFKNCSYHPSEICNTTSIWNTTGIGLGTTTKGINPTVLVGVILGLIVVMSIIIFCWVSKTYRCYGRSKKSPIYAVPLPVIPSEEYNKPCLEKENTENHVNQTTTDPASSSFNGGIMETKKVFDRDNELTINEQKENVDQEHTSTDTKISGASSGSQLSPSSSVSRTSCSRSDTSVTPLL</sequence>
<feature type="compositionally biased region" description="Basic and acidic residues" evidence="1">
    <location>
        <begin position="237"/>
        <end position="251"/>
    </location>
</feature>
<feature type="compositionally biased region" description="Low complexity" evidence="1">
    <location>
        <begin position="256"/>
        <end position="286"/>
    </location>
</feature>
<feature type="transmembrane region" description="Helical" evidence="2">
    <location>
        <begin position="144"/>
        <end position="164"/>
    </location>
</feature>
<proteinExistence type="predicted"/>
<feature type="compositionally biased region" description="Polar residues" evidence="1">
    <location>
        <begin position="204"/>
        <end position="218"/>
    </location>
</feature>
<keyword evidence="2" id="KW-1133">Transmembrane helix</keyword>
<evidence type="ECO:0000313" key="4">
    <source>
        <dbReference type="Proteomes" id="UP000245119"/>
    </source>
</evidence>
<feature type="region of interest" description="Disordered" evidence="1">
    <location>
        <begin position="199"/>
        <end position="218"/>
    </location>
</feature>
<name>A0A2T7P1C4_POMCA</name>
<reference evidence="3 4" key="1">
    <citation type="submission" date="2018-04" db="EMBL/GenBank/DDBJ databases">
        <title>The genome of golden apple snail Pomacea canaliculata provides insight into stress tolerance and invasive adaptation.</title>
        <authorList>
            <person name="Liu C."/>
            <person name="Liu B."/>
            <person name="Ren Y."/>
            <person name="Zhang Y."/>
            <person name="Wang H."/>
            <person name="Li S."/>
            <person name="Jiang F."/>
            <person name="Yin L."/>
            <person name="Zhang G."/>
            <person name="Qian W."/>
            <person name="Fan W."/>
        </authorList>
    </citation>
    <scope>NUCLEOTIDE SEQUENCE [LARGE SCALE GENOMIC DNA]</scope>
    <source>
        <strain evidence="3">SZHN2017</strain>
        <tissue evidence="3">Muscle</tissue>
    </source>
</reference>
<accession>A0A2T7P1C4</accession>
<keyword evidence="2" id="KW-0812">Transmembrane</keyword>
<evidence type="ECO:0000256" key="1">
    <source>
        <dbReference type="SAM" id="MobiDB-lite"/>
    </source>
</evidence>
<feature type="region of interest" description="Disordered" evidence="1">
    <location>
        <begin position="237"/>
        <end position="286"/>
    </location>
</feature>
<evidence type="ECO:0000313" key="3">
    <source>
        <dbReference type="EMBL" id="PVD27212.1"/>
    </source>
</evidence>
<organism evidence="3 4">
    <name type="scientific">Pomacea canaliculata</name>
    <name type="common">Golden apple snail</name>
    <dbReference type="NCBI Taxonomy" id="400727"/>
    <lineage>
        <taxon>Eukaryota</taxon>
        <taxon>Metazoa</taxon>
        <taxon>Spiralia</taxon>
        <taxon>Lophotrochozoa</taxon>
        <taxon>Mollusca</taxon>
        <taxon>Gastropoda</taxon>
        <taxon>Caenogastropoda</taxon>
        <taxon>Architaenioglossa</taxon>
        <taxon>Ampullarioidea</taxon>
        <taxon>Ampullariidae</taxon>
        <taxon>Pomacea</taxon>
    </lineage>
</organism>
<keyword evidence="2" id="KW-0472">Membrane</keyword>
<dbReference type="EMBL" id="PZQS01000007">
    <property type="protein sequence ID" value="PVD27212.1"/>
    <property type="molecule type" value="Genomic_DNA"/>
</dbReference>
<gene>
    <name evidence="3" type="ORF">C0Q70_12366</name>
</gene>
<evidence type="ECO:0000256" key="2">
    <source>
        <dbReference type="SAM" id="Phobius"/>
    </source>
</evidence>
<comment type="caution">
    <text evidence="3">The sequence shown here is derived from an EMBL/GenBank/DDBJ whole genome shotgun (WGS) entry which is preliminary data.</text>
</comment>
<protein>
    <submittedName>
        <fullName evidence="3">Uncharacterized protein</fullName>
    </submittedName>
</protein>
<dbReference type="AlphaFoldDB" id="A0A2T7P1C4"/>
<dbReference type="Proteomes" id="UP000245119">
    <property type="component" value="Linkage Group LG7"/>
</dbReference>
<keyword evidence="4" id="KW-1185">Reference proteome</keyword>